<keyword evidence="1" id="KW-0472">Membrane</keyword>
<keyword evidence="1" id="KW-1133">Transmembrane helix</keyword>
<feature type="transmembrane region" description="Helical" evidence="1">
    <location>
        <begin position="78"/>
        <end position="103"/>
    </location>
</feature>
<evidence type="ECO:0000313" key="4">
    <source>
        <dbReference type="Proteomes" id="UP000199052"/>
    </source>
</evidence>
<dbReference type="AlphaFoldDB" id="A0A1I2Y1S7"/>
<dbReference type="OrthoDB" id="4872219at2"/>
<keyword evidence="1" id="KW-0812">Transmembrane</keyword>
<accession>A0A1I2Y1S7</accession>
<dbReference type="EMBL" id="JACBZA010000001">
    <property type="protein sequence ID" value="NYH87278.1"/>
    <property type="molecule type" value="Genomic_DNA"/>
</dbReference>
<evidence type="ECO:0000313" key="3">
    <source>
        <dbReference type="EMBL" id="SFH19287.1"/>
    </source>
</evidence>
<protein>
    <recommendedName>
        <fullName evidence="6">Vitamin K epoxide reductase family protein</fullName>
    </recommendedName>
</protein>
<evidence type="ECO:0000256" key="1">
    <source>
        <dbReference type="SAM" id="Phobius"/>
    </source>
</evidence>
<dbReference type="Proteomes" id="UP000533017">
    <property type="component" value="Unassembled WGS sequence"/>
</dbReference>
<reference evidence="3 4" key="1">
    <citation type="submission" date="2016-10" db="EMBL/GenBank/DDBJ databases">
        <authorList>
            <person name="de Groot N.N."/>
        </authorList>
    </citation>
    <scope>NUCLEOTIDE SEQUENCE [LARGE SCALE GENOMIC DNA]</scope>
    <source>
        <strain evidence="3 4">CPCC 202808</strain>
    </source>
</reference>
<organism evidence="3 4">
    <name type="scientific">Actinopolymorpha cephalotaxi</name>
    <dbReference type="NCBI Taxonomy" id="504797"/>
    <lineage>
        <taxon>Bacteria</taxon>
        <taxon>Bacillati</taxon>
        <taxon>Actinomycetota</taxon>
        <taxon>Actinomycetes</taxon>
        <taxon>Propionibacteriales</taxon>
        <taxon>Actinopolymorphaceae</taxon>
        <taxon>Actinopolymorpha</taxon>
    </lineage>
</organism>
<feature type="transmembrane region" description="Helical" evidence="1">
    <location>
        <begin position="115"/>
        <end position="137"/>
    </location>
</feature>
<proteinExistence type="predicted"/>
<evidence type="ECO:0008006" key="6">
    <source>
        <dbReference type="Google" id="ProtNLM"/>
    </source>
</evidence>
<sequence>MSIRADAPDALGAEADHVKTERRPAASRGLQWCTAFVLGPYLVAILALLAWSWPHNSLPTGQCEGIGFGCTLTRREGAVLLTFISAPFAALATGVAWLVVLLLRRGPTRSWSGSAQGALGAALVLFLVALVALYRAYPLV</sequence>
<evidence type="ECO:0000313" key="2">
    <source>
        <dbReference type="EMBL" id="NYH87278.1"/>
    </source>
</evidence>
<dbReference type="Proteomes" id="UP000199052">
    <property type="component" value="Unassembled WGS sequence"/>
</dbReference>
<keyword evidence="5" id="KW-1185">Reference proteome</keyword>
<gene>
    <name evidence="2" type="ORF">FHR37_006129</name>
    <name evidence="3" type="ORF">SAMN05421678_113158</name>
</gene>
<name>A0A1I2Y1S7_9ACTN</name>
<dbReference type="EMBL" id="FOOI01000013">
    <property type="protein sequence ID" value="SFH19287.1"/>
    <property type="molecule type" value="Genomic_DNA"/>
</dbReference>
<dbReference type="RefSeq" id="WP_092886201.1">
    <property type="nucleotide sequence ID" value="NZ_FOOI01000013.1"/>
</dbReference>
<feature type="transmembrane region" description="Helical" evidence="1">
    <location>
        <begin position="29"/>
        <end position="51"/>
    </location>
</feature>
<evidence type="ECO:0000313" key="5">
    <source>
        <dbReference type="Proteomes" id="UP000533017"/>
    </source>
</evidence>
<reference evidence="2 5" key="2">
    <citation type="submission" date="2020-07" db="EMBL/GenBank/DDBJ databases">
        <title>Sequencing the genomes of 1000 actinobacteria strains.</title>
        <authorList>
            <person name="Klenk H.-P."/>
        </authorList>
    </citation>
    <scope>NUCLEOTIDE SEQUENCE [LARGE SCALE GENOMIC DNA]</scope>
    <source>
        <strain evidence="2 5">DSM 45117</strain>
    </source>
</reference>